<gene>
    <name evidence="1" type="ORF">NC653_012198</name>
</gene>
<dbReference type="EMBL" id="JAQIZT010000004">
    <property type="protein sequence ID" value="KAJ7002050.1"/>
    <property type="molecule type" value="Genomic_DNA"/>
</dbReference>
<name>A0AAD6R5A4_9ROSI</name>
<proteinExistence type="predicted"/>
<organism evidence="1 2">
    <name type="scientific">Populus alba x Populus x berolinensis</name>
    <dbReference type="NCBI Taxonomy" id="444605"/>
    <lineage>
        <taxon>Eukaryota</taxon>
        <taxon>Viridiplantae</taxon>
        <taxon>Streptophyta</taxon>
        <taxon>Embryophyta</taxon>
        <taxon>Tracheophyta</taxon>
        <taxon>Spermatophyta</taxon>
        <taxon>Magnoliopsida</taxon>
        <taxon>eudicotyledons</taxon>
        <taxon>Gunneridae</taxon>
        <taxon>Pentapetalae</taxon>
        <taxon>rosids</taxon>
        <taxon>fabids</taxon>
        <taxon>Malpighiales</taxon>
        <taxon>Salicaceae</taxon>
        <taxon>Saliceae</taxon>
        <taxon>Populus</taxon>
    </lineage>
</organism>
<dbReference type="Proteomes" id="UP001164929">
    <property type="component" value="Chromosome 4"/>
</dbReference>
<evidence type="ECO:0000313" key="2">
    <source>
        <dbReference type="Proteomes" id="UP001164929"/>
    </source>
</evidence>
<comment type="caution">
    <text evidence="1">The sequence shown here is derived from an EMBL/GenBank/DDBJ whole genome shotgun (WGS) entry which is preliminary data.</text>
</comment>
<sequence length="45" mass="5072">MRFIDVLCLGPCQFDEATHLEKHLCSLAMANISLLRLVNFNAHAD</sequence>
<reference evidence="1 2" key="1">
    <citation type="journal article" date="2023" name="Mol. Ecol. Resour.">
        <title>Chromosome-level genome assembly of a triploid poplar Populus alba 'Berolinensis'.</title>
        <authorList>
            <person name="Chen S."/>
            <person name="Yu Y."/>
            <person name="Wang X."/>
            <person name="Wang S."/>
            <person name="Zhang T."/>
            <person name="Zhou Y."/>
            <person name="He R."/>
            <person name="Meng N."/>
            <person name="Wang Y."/>
            <person name="Liu W."/>
            <person name="Liu Z."/>
            <person name="Liu J."/>
            <person name="Guo Q."/>
            <person name="Huang H."/>
            <person name="Sederoff R.R."/>
            <person name="Wang G."/>
            <person name="Qu G."/>
            <person name="Chen S."/>
        </authorList>
    </citation>
    <scope>NUCLEOTIDE SEQUENCE [LARGE SCALE GENOMIC DNA]</scope>
    <source>
        <strain evidence="1">SC-2020</strain>
    </source>
</reference>
<keyword evidence="2" id="KW-1185">Reference proteome</keyword>
<protein>
    <submittedName>
        <fullName evidence="1">Uncharacterized protein</fullName>
    </submittedName>
</protein>
<evidence type="ECO:0000313" key="1">
    <source>
        <dbReference type="EMBL" id="KAJ7002050.1"/>
    </source>
</evidence>
<accession>A0AAD6R5A4</accession>
<dbReference type="AlphaFoldDB" id="A0AAD6R5A4"/>